<keyword evidence="4" id="KW-0675">Receptor</keyword>
<dbReference type="PANTHER" id="PTHR19343:SF3">
    <property type="entry name" value="T CELL RECEPTOR ALPHA VARIABLE 12-2"/>
    <property type="match status" value="1"/>
</dbReference>
<evidence type="ECO:0000256" key="4">
    <source>
        <dbReference type="ARBA" id="ARBA00023170"/>
    </source>
</evidence>
<dbReference type="Proteomes" id="UP001488838">
    <property type="component" value="Unassembled WGS sequence"/>
</dbReference>
<feature type="region of interest" description="Disordered" evidence="7">
    <location>
        <begin position="1"/>
        <end position="51"/>
    </location>
</feature>
<organism evidence="9 10">
    <name type="scientific">Myodes glareolus</name>
    <name type="common">Bank vole</name>
    <name type="synonym">Clethrionomys glareolus</name>
    <dbReference type="NCBI Taxonomy" id="447135"/>
    <lineage>
        <taxon>Eukaryota</taxon>
        <taxon>Metazoa</taxon>
        <taxon>Chordata</taxon>
        <taxon>Craniata</taxon>
        <taxon>Vertebrata</taxon>
        <taxon>Euteleostomi</taxon>
        <taxon>Mammalia</taxon>
        <taxon>Eutheria</taxon>
        <taxon>Euarchontoglires</taxon>
        <taxon>Glires</taxon>
        <taxon>Rodentia</taxon>
        <taxon>Myomorpha</taxon>
        <taxon>Muroidea</taxon>
        <taxon>Cricetidae</taxon>
        <taxon>Arvicolinae</taxon>
        <taxon>Myodes</taxon>
    </lineage>
</organism>
<proteinExistence type="predicted"/>
<dbReference type="PANTHER" id="PTHR19343">
    <property type="entry name" value="T CELL RECEPTOR ALPHA VARIABLE 1-2"/>
    <property type="match status" value="1"/>
</dbReference>
<dbReference type="InterPro" id="IPR013783">
    <property type="entry name" value="Ig-like_fold"/>
</dbReference>
<evidence type="ECO:0000256" key="5">
    <source>
        <dbReference type="ARBA" id="ARBA00023319"/>
    </source>
</evidence>
<evidence type="ECO:0000313" key="9">
    <source>
        <dbReference type="EMBL" id="KAK7796194.1"/>
    </source>
</evidence>
<evidence type="ECO:0000256" key="3">
    <source>
        <dbReference type="ARBA" id="ARBA00023130"/>
    </source>
</evidence>
<evidence type="ECO:0000313" key="10">
    <source>
        <dbReference type="Proteomes" id="UP001488838"/>
    </source>
</evidence>
<protein>
    <recommendedName>
        <fullName evidence="8">Immunoglobulin V-set domain-containing protein</fullName>
    </recommendedName>
</protein>
<dbReference type="GO" id="GO:0042101">
    <property type="term" value="C:T cell receptor complex"/>
    <property type="evidence" value="ECO:0007669"/>
    <property type="project" value="UniProtKB-KW"/>
</dbReference>
<feature type="domain" description="Immunoglobulin V-set" evidence="8">
    <location>
        <begin position="88"/>
        <end position="182"/>
    </location>
</feature>
<accession>A0AAW0GZ25</accession>
<dbReference type="SUPFAM" id="SSF48726">
    <property type="entry name" value="Immunoglobulin"/>
    <property type="match status" value="1"/>
</dbReference>
<feature type="compositionally biased region" description="Basic and acidic residues" evidence="7">
    <location>
        <begin position="22"/>
        <end position="39"/>
    </location>
</feature>
<dbReference type="InterPro" id="IPR036179">
    <property type="entry name" value="Ig-like_dom_sf"/>
</dbReference>
<dbReference type="AlphaFoldDB" id="A0AAW0GZ25"/>
<dbReference type="SMART" id="SM00406">
    <property type="entry name" value="IGv"/>
    <property type="match status" value="1"/>
</dbReference>
<sequence length="205" mass="22638">MDGDRDRDPHWSSGLSSQGPNEEQKDGEHEKGSQDHEVILAHGNTSTDNDLSKAGALLQTQKMEWFKNMNERLLEKNGDDKGATVGQGASRKCSRTQNSSVSQKEPRPLSTALSVIVLLSILSFWWYRQNPGKGPKMLMSIFSNGEKKDGRLTIQLNKSSLLVSLNIRDFQPSDSALYFCAVSTQCSPVYLQPSPKPTGPQQSLS</sequence>
<feature type="region of interest" description="Disordered" evidence="7">
    <location>
        <begin position="76"/>
        <end position="105"/>
    </location>
</feature>
<evidence type="ECO:0000256" key="7">
    <source>
        <dbReference type="SAM" id="MobiDB-lite"/>
    </source>
</evidence>
<dbReference type="Pfam" id="PF07686">
    <property type="entry name" value="V-set"/>
    <property type="match status" value="1"/>
</dbReference>
<evidence type="ECO:0000256" key="2">
    <source>
        <dbReference type="ARBA" id="ARBA00022859"/>
    </source>
</evidence>
<name>A0AAW0GZ25_MYOGA</name>
<dbReference type="GO" id="GO:0042605">
    <property type="term" value="F:peptide antigen binding"/>
    <property type="evidence" value="ECO:0007669"/>
    <property type="project" value="TreeGrafter"/>
</dbReference>
<comment type="caution">
    <text evidence="9">The sequence shown here is derived from an EMBL/GenBank/DDBJ whole genome shotgun (WGS) entry which is preliminary data.</text>
</comment>
<dbReference type="EMBL" id="JBBHLL010001349">
    <property type="protein sequence ID" value="KAK7796194.1"/>
    <property type="molecule type" value="Genomic_DNA"/>
</dbReference>
<dbReference type="GO" id="GO:0002250">
    <property type="term" value="P:adaptive immune response"/>
    <property type="evidence" value="ECO:0007669"/>
    <property type="project" value="UniProtKB-KW"/>
</dbReference>
<evidence type="ECO:0000256" key="1">
    <source>
        <dbReference type="ARBA" id="ARBA00022729"/>
    </source>
</evidence>
<keyword evidence="10" id="KW-1185">Reference proteome</keyword>
<keyword evidence="6" id="KW-1279">T cell receptor</keyword>
<keyword evidence="5" id="KW-0393">Immunoglobulin domain</keyword>
<feature type="compositionally biased region" description="Basic and acidic residues" evidence="7">
    <location>
        <begin position="1"/>
        <end position="10"/>
    </location>
</feature>
<keyword evidence="1" id="KW-0732">Signal</keyword>
<evidence type="ECO:0000259" key="8">
    <source>
        <dbReference type="SMART" id="SM00406"/>
    </source>
</evidence>
<gene>
    <name evidence="9" type="ORF">U0070_005778</name>
</gene>
<reference evidence="9 10" key="1">
    <citation type="journal article" date="2023" name="bioRxiv">
        <title>Conserved and derived expression patterns and positive selection on dental genes reveal complex evolutionary context of ever-growing rodent molars.</title>
        <authorList>
            <person name="Calamari Z.T."/>
            <person name="Song A."/>
            <person name="Cohen E."/>
            <person name="Akter M."/>
            <person name="Roy R.D."/>
            <person name="Hallikas O."/>
            <person name="Christensen M.M."/>
            <person name="Li P."/>
            <person name="Marangoni P."/>
            <person name="Jernvall J."/>
            <person name="Klein O.D."/>
        </authorList>
    </citation>
    <scope>NUCLEOTIDE SEQUENCE [LARGE SCALE GENOMIC DNA]</scope>
    <source>
        <strain evidence="9">V071</strain>
    </source>
</reference>
<dbReference type="InterPro" id="IPR051006">
    <property type="entry name" value="TCR_variable_domain"/>
</dbReference>
<dbReference type="InterPro" id="IPR013106">
    <property type="entry name" value="Ig_V-set"/>
</dbReference>
<keyword evidence="2" id="KW-0391">Immunity</keyword>
<dbReference type="Gene3D" id="2.60.40.10">
    <property type="entry name" value="Immunoglobulins"/>
    <property type="match status" value="1"/>
</dbReference>
<evidence type="ECO:0000256" key="6">
    <source>
        <dbReference type="ARBA" id="ARBA00043266"/>
    </source>
</evidence>
<keyword evidence="3" id="KW-1064">Adaptive immunity</keyword>